<evidence type="ECO:0000256" key="1">
    <source>
        <dbReference type="ARBA" id="ARBA00004651"/>
    </source>
</evidence>
<reference evidence="9" key="1">
    <citation type="journal article" date="2019" name="Int. J. Syst. Evol. Microbiol.">
        <title>The Global Catalogue of Microorganisms (GCM) 10K type strain sequencing project: providing services to taxonomists for standard genome sequencing and annotation.</title>
        <authorList>
            <consortium name="The Broad Institute Genomics Platform"/>
            <consortium name="The Broad Institute Genome Sequencing Center for Infectious Disease"/>
            <person name="Wu L."/>
            <person name="Ma J."/>
        </authorList>
    </citation>
    <scope>NUCLEOTIDE SEQUENCE [LARGE SCALE GENOMIC DNA]</scope>
    <source>
        <strain evidence="9">CGMCC 1.10698</strain>
    </source>
</reference>
<name>A0ABV8R5B7_9MICC</name>
<keyword evidence="2" id="KW-1003">Cell membrane</keyword>
<keyword evidence="5 7" id="KW-0472">Membrane</keyword>
<feature type="transmembrane region" description="Helical" evidence="7">
    <location>
        <begin position="154"/>
        <end position="176"/>
    </location>
</feature>
<dbReference type="Pfam" id="PF09678">
    <property type="entry name" value="Caa3_CtaG"/>
    <property type="match status" value="1"/>
</dbReference>
<sequence>MPPWDVLAGSWTLNWAAVCLLVPAAILYVRGLVRAHQRGVRWRVWRSVSFYALGLGSFAVLSFGFPGVYSHDLRWVFTLKITGYLFVVPLLVGLGKPLTLARATLDPAGVARLEAFLGHRLMRLLGNTIVAALLGLILFTVFLTPLFYPLRTSPVADVVLTVAVPMMGLLMTVPIIEEGAQAAVNALIVVEFIFVFIELVADAIPGIMMRMVPQVFDGATVGLLNHPGWMPNALRDQQLAGDLLWFVAEIVDLPLLILMFVRFSRSDKREARSFDGLSDDQLAELTREHLANRRDYDGLSVTEPAVSSGHPRHGSSSLGGREPVR</sequence>
<comment type="caution">
    <text evidence="8">The sequence shown here is derived from an EMBL/GenBank/DDBJ whole genome shotgun (WGS) entry which is preliminary data.</text>
</comment>
<evidence type="ECO:0000256" key="5">
    <source>
        <dbReference type="ARBA" id="ARBA00023136"/>
    </source>
</evidence>
<dbReference type="RefSeq" id="WP_230068300.1">
    <property type="nucleotide sequence ID" value="NZ_BAABLL010000017.1"/>
</dbReference>
<evidence type="ECO:0000256" key="2">
    <source>
        <dbReference type="ARBA" id="ARBA00022475"/>
    </source>
</evidence>
<keyword evidence="9" id="KW-1185">Reference proteome</keyword>
<feature type="transmembrane region" description="Helical" evidence="7">
    <location>
        <begin position="124"/>
        <end position="148"/>
    </location>
</feature>
<comment type="subcellular location">
    <subcellularLocation>
        <location evidence="1">Cell membrane</location>
        <topology evidence="1">Multi-pass membrane protein</topology>
    </subcellularLocation>
</comment>
<protein>
    <submittedName>
        <fullName evidence="8">Cytochrome c oxidase assembly protein</fullName>
    </submittedName>
</protein>
<dbReference type="Proteomes" id="UP001595773">
    <property type="component" value="Unassembled WGS sequence"/>
</dbReference>
<feature type="transmembrane region" description="Helical" evidence="7">
    <location>
        <begin position="243"/>
        <end position="263"/>
    </location>
</feature>
<evidence type="ECO:0000256" key="7">
    <source>
        <dbReference type="SAM" id="Phobius"/>
    </source>
</evidence>
<keyword evidence="4 7" id="KW-1133">Transmembrane helix</keyword>
<gene>
    <name evidence="8" type="ORF">ACFOW9_16435</name>
</gene>
<feature type="transmembrane region" description="Helical" evidence="7">
    <location>
        <begin position="183"/>
        <end position="201"/>
    </location>
</feature>
<keyword evidence="3 7" id="KW-0812">Transmembrane</keyword>
<accession>A0ABV8R5B7</accession>
<feature type="transmembrane region" description="Helical" evidence="7">
    <location>
        <begin position="75"/>
        <end position="94"/>
    </location>
</feature>
<evidence type="ECO:0000313" key="8">
    <source>
        <dbReference type="EMBL" id="MFC4267197.1"/>
    </source>
</evidence>
<feature type="transmembrane region" description="Helical" evidence="7">
    <location>
        <begin position="12"/>
        <end position="29"/>
    </location>
</feature>
<evidence type="ECO:0000313" key="9">
    <source>
        <dbReference type="Proteomes" id="UP001595773"/>
    </source>
</evidence>
<evidence type="ECO:0000256" key="4">
    <source>
        <dbReference type="ARBA" id="ARBA00022989"/>
    </source>
</evidence>
<proteinExistence type="predicted"/>
<dbReference type="EMBL" id="JBHSCQ010000024">
    <property type="protein sequence ID" value="MFC4267197.1"/>
    <property type="molecule type" value="Genomic_DNA"/>
</dbReference>
<evidence type="ECO:0000256" key="6">
    <source>
        <dbReference type="SAM" id="MobiDB-lite"/>
    </source>
</evidence>
<organism evidence="8 9">
    <name type="scientific">Arthrobacter cryoconiti</name>
    <dbReference type="NCBI Taxonomy" id="748907"/>
    <lineage>
        <taxon>Bacteria</taxon>
        <taxon>Bacillati</taxon>
        <taxon>Actinomycetota</taxon>
        <taxon>Actinomycetes</taxon>
        <taxon>Micrococcales</taxon>
        <taxon>Micrococcaceae</taxon>
        <taxon>Arthrobacter</taxon>
    </lineage>
</organism>
<dbReference type="InterPro" id="IPR019108">
    <property type="entry name" value="Caa3_assmbl_CtaG-rel"/>
</dbReference>
<feature type="transmembrane region" description="Helical" evidence="7">
    <location>
        <begin position="50"/>
        <end position="69"/>
    </location>
</feature>
<feature type="region of interest" description="Disordered" evidence="6">
    <location>
        <begin position="295"/>
        <end position="325"/>
    </location>
</feature>
<evidence type="ECO:0000256" key="3">
    <source>
        <dbReference type="ARBA" id="ARBA00022692"/>
    </source>
</evidence>